<sequence>MGSYPPRYFSWIEDGKLAAFGWPSTPANLRYLIDNGIVHLVTLSPEKRPFIHAFPELEWTEIKIREFDPPTITQIEKFMKVCDKAFQKTEAVGVHCRMGRGRTGTMLACYFVKFHSMSPRDAVDTVRKLRPGSVETYSQEVTVMDYHIYLCKNYN</sequence>
<dbReference type="Pfam" id="PF22784">
    <property type="entry name" value="PTP-SAK"/>
    <property type="match status" value="1"/>
</dbReference>
<dbReference type="InterPro" id="IPR057023">
    <property type="entry name" value="PTP-SAK"/>
</dbReference>
<feature type="domain" description="Tyrosine specific protein phosphatases" evidence="3">
    <location>
        <begin position="76"/>
        <end position="141"/>
    </location>
</feature>
<keyword evidence="4" id="KW-1185">Reference proteome</keyword>
<gene>
    <name evidence="5" type="primary">LOC106470516</name>
</gene>
<dbReference type="SUPFAM" id="SSF52799">
    <property type="entry name" value="(Phosphotyrosine protein) phosphatases II"/>
    <property type="match status" value="1"/>
</dbReference>
<dbReference type="RefSeq" id="XP_013786531.1">
    <property type="nucleotide sequence ID" value="XM_013931077.2"/>
</dbReference>
<dbReference type="InterPro" id="IPR050561">
    <property type="entry name" value="PTP"/>
</dbReference>
<dbReference type="PROSITE" id="PS50056">
    <property type="entry name" value="TYR_PHOSPHATASE_2"/>
    <property type="match status" value="1"/>
</dbReference>
<organism evidence="4 5">
    <name type="scientific">Limulus polyphemus</name>
    <name type="common">Atlantic horseshoe crab</name>
    <dbReference type="NCBI Taxonomy" id="6850"/>
    <lineage>
        <taxon>Eukaryota</taxon>
        <taxon>Metazoa</taxon>
        <taxon>Ecdysozoa</taxon>
        <taxon>Arthropoda</taxon>
        <taxon>Chelicerata</taxon>
        <taxon>Merostomata</taxon>
        <taxon>Xiphosura</taxon>
        <taxon>Limulidae</taxon>
        <taxon>Limulus</taxon>
    </lineage>
</organism>
<feature type="domain" description="Tyrosine-protein phosphatase" evidence="2">
    <location>
        <begin position="8"/>
        <end position="155"/>
    </location>
</feature>
<evidence type="ECO:0000256" key="1">
    <source>
        <dbReference type="ARBA" id="ARBA00022801"/>
    </source>
</evidence>
<dbReference type="PROSITE" id="PS50054">
    <property type="entry name" value="TYR_PHOSPHATASE_DUAL"/>
    <property type="match status" value="1"/>
</dbReference>
<dbReference type="PANTHER" id="PTHR23339">
    <property type="entry name" value="TYROSINE SPECIFIC PROTEIN PHOSPHATASE AND DUAL SPECIFICITY PROTEIN PHOSPHATASE"/>
    <property type="match status" value="1"/>
</dbReference>
<dbReference type="InterPro" id="IPR029021">
    <property type="entry name" value="Prot-tyrosine_phosphatase-like"/>
</dbReference>
<dbReference type="Proteomes" id="UP000694941">
    <property type="component" value="Unplaced"/>
</dbReference>
<name>A0ABM1BQ63_LIMPO</name>
<evidence type="ECO:0000259" key="2">
    <source>
        <dbReference type="PROSITE" id="PS50054"/>
    </source>
</evidence>
<dbReference type="PROSITE" id="PS00383">
    <property type="entry name" value="TYR_PHOSPHATASE_1"/>
    <property type="match status" value="1"/>
</dbReference>
<dbReference type="InterPro" id="IPR020422">
    <property type="entry name" value="TYR_PHOSPHATASE_DUAL_dom"/>
</dbReference>
<reference evidence="5" key="1">
    <citation type="submission" date="2025-08" db="UniProtKB">
        <authorList>
            <consortium name="RefSeq"/>
        </authorList>
    </citation>
    <scope>IDENTIFICATION</scope>
    <source>
        <tissue evidence="5">Muscle</tissue>
    </source>
</reference>
<evidence type="ECO:0000313" key="5">
    <source>
        <dbReference type="RefSeq" id="XP_013786531.1"/>
    </source>
</evidence>
<evidence type="ECO:0000259" key="3">
    <source>
        <dbReference type="PROSITE" id="PS50056"/>
    </source>
</evidence>
<dbReference type="Gene3D" id="3.90.190.10">
    <property type="entry name" value="Protein tyrosine phosphatase superfamily"/>
    <property type="match status" value="1"/>
</dbReference>
<dbReference type="InterPro" id="IPR000387">
    <property type="entry name" value="Tyr_Pase_dom"/>
</dbReference>
<dbReference type="InterPro" id="IPR003595">
    <property type="entry name" value="Tyr_Pase_cat"/>
</dbReference>
<dbReference type="InterPro" id="IPR016130">
    <property type="entry name" value="Tyr_Pase_AS"/>
</dbReference>
<dbReference type="GeneID" id="106470516"/>
<accession>A0ABM1BQ63</accession>
<protein>
    <submittedName>
        <fullName evidence="5">Dual specificity protein phosphatase 23-like</fullName>
    </submittedName>
</protein>
<dbReference type="CDD" id="cd14504">
    <property type="entry name" value="DUSP23"/>
    <property type="match status" value="1"/>
</dbReference>
<evidence type="ECO:0000313" key="4">
    <source>
        <dbReference type="Proteomes" id="UP000694941"/>
    </source>
</evidence>
<dbReference type="SMART" id="SM00404">
    <property type="entry name" value="PTPc_motif"/>
    <property type="match status" value="1"/>
</dbReference>
<proteinExistence type="predicted"/>
<keyword evidence="1" id="KW-0378">Hydrolase</keyword>